<reference evidence="2" key="1">
    <citation type="submission" date="2023-06" db="EMBL/GenBank/DDBJ databases">
        <title>Genomic analysis of the entomopathogenic nematode Steinernema hermaphroditum.</title>
        <authorList>
            <person name="Schwarz E.M."/>
            <person name="Heppert J.K."/>
            <person name="Baniya A."/>
            <person name="Schwartz H.T."/>
            <person name="Tan C.-H."/>
            <person name="Antoshechkin I."/>
            <person name="Sternberg P.W."/>
            <person name="Goodrich-Blair H."/>
            <person name="Dillman A.R."/>
        </authorList>
    </citation>
    <scope>NUCLEOTIDE SEQUENCE</scope>
    <source>
        <strain evidence="2">PS9179</strain>
        <tissue evidence="2">Whole animal</tissue>
    </source>
</reference>
<keyword evidence="1" id="KW-0472">Membrane</keyword>
<organism evidence="2 3">
    <name type="scientific">Steinernema hermaphroditum</name>
    <dbReference type="NCBI Taxonomy" id="289476"/>
    <lineage>
        <taxon>Eukaryota</taxon>
        <taxon>Metazoa</taxon>
        <taxon>Ecdysozoa</taxon>
        <taxon>Nematoda</taxon>
        <taxon>Chromadorea</taxon>
        <taxon>Rhabditida</taxon>
        <taxon>Tylenchina</taxon>
        <taxon>Panagrolaimomorpha</taxon>
        <taxon>Strongyloidoidea</taxon>
        <taxon>Steinernematidae</taxon>
        <taxon>Steinernema</taxon>
    </lineage>
</organism>
<dbReference type="EMBL" id="JAUCMV010000004">
    <property type="protein sequence ID" value="KAK0403222.1"/>
    <property type="molecule type" value="Genomic_DNA"/>
</dbReference>
<feature type="transmembrane region" description="Helical" evidence="1">
    <location>
        <begin position="120"/>
        <end position="143"/>
    </location>
</feature>
<evidence type="ECO:0000256" key="1">
    <source>
        <dbReference type="SAM" id="Phobius"/>
    </source>
</evidence>
<sequence>MEERRQPKTICCCFWKVTAQNVTCLLAMLILLSGLCYLNTQVFTYDVTTPKLVSTVSWTVSAALAVGAICCRNTFCLIPLLVLLALSTALLAVYLCSSIILFIIMAFAEDEDDFSDSDKAFGSFALWSALALPGMAWSTLAVWRCYRHFSSTPEDFGPIEFEP</sequence>
<feature type="transmembrane region" description="Helical" evidence="1">
    <location>
        <begin position="52"/>
        <end position="71"/>
    </location>
</feature>
<dbReference type="Proteomes" id="UP001175271">
    <property type="component" value="Unassembled WGS sequence"/>
</dbReference>
<evidence type="ECO:0000313" key="2">
    <source>
        <dbReference type="EMBL" id="KAK0403222.1"/>
    </source>
</evidence>
<feature type="transmembrane region" description="Helical" evidence="1">
    <location>
        <begin position="21"/>
        <end position="40"/>
    </location>
</feature>
<feature type="transmembrane region" description="Helical" evidence="1">
    <location>
        <begin position="78"/>
        <end position="108"/>
    </location>
</feature>
<name>A0AA39HCB6_9BILA</name>
<accession>A0AA39HCB6</accession>
<keyword evidence="1" id="KW-0812">Transmembrane</keyword>
<keyword evidence="1" id="KW-1133">Transmembrane helix</keyword>
<comment type="caution">
    <text evidence="2">The sequence shown here is derived from an EMBL/GenBank/DDBJ whole genome shotgun (WGS) entry which is preliminary data.</text>
</comment>
<evidence type="ECO:0000313" key="3">
    <source>
        <dbReference type="Proteomes" id="UP001175271"/>
    </source>
</evidence>
<protein>
    <submittedName>
        <fullName evidence="2">Uncharacterized protein</fullName>
    </submittedName>
</protein>
<proteinExistence type="predicted"/>
<dbReference type="AlphaFoldDB" id="A0AA39HCB6"/>
<gene>
    <name evidence="2" type="ORF">QR680_016791</name>
</gene>
<keyword evidence="3" id="KW-1185">Reference proteome</keyword>